<dbReference type="PROSITE" id="PS50887">
    <property type="entry name" value="GGDEF"/>
    <property type="match status" value="1"/>
</dbReference>
<dbReference type="Gene3D" id="3.20.20.450">
    <property type="entry name" value="EAL domain"/>
    <property type="match status" value="1"/>
</dbReference>
<dbReference type="KEGG" id="suls:Sdiek1_0409"/>
<keyword evidence="4" id="KW-1185">Reference proteome</keyword>
<dbReference type="GO" id="GO:0071111">
    <property type="term" value="F:cyclic-guanylate-specific phosphodiesterase activity"/>
    <property type="evidence" value="ECO:0007669"/>
    <property type="project" value="UniProtKB-EC"/>
</dbReference>
<feature type="domain" description="EAL" evidence="1">
    <location>
        <begin position="194"/>
        <end position="434"/>
    </location>
</feature>
<evidence type="ECO:0000259" key="1">
    <source>
        <dbReference type="PROSITE" id="PS50883"/>
    </source>
</evidence>
<gene>
    <name evidence="3" type="ORF">Sdiek1_0409</name>
</gene>
<dbReference type="SMART" id="SM00267">
    <property type="entry name" value="GGDEF"/>
    <property type="match status" value="1"/>
</dbReference>
<dbReference type="Gene3D" id="3.30.70.270">
    <property type="match status" value="1"/>
</dbReference>
<dbReference type="PROSITE" id="PS50883">
    <property type="entry name" value="EAL"/>
    <property type="match status" value="1"/>
</dbReference>
<evidence type="ECO:0000259" key="2">
    <source>
        <dbReference type="PROSITE" id="PS50887"/>
    </source>
</evidence>
<dbReference type="PANTHER" id="PTHR33121">
    <property type="entry name" value="CYCLIC DI-GMP PHOSPHODIESTERASE PDEF"/>
    <property type="match status" value="1"/>
</dbReference>
<dbReference type="InterPro" id="IPR029787">
    <property type="entry name" value="Nucleotide_cyclase"/>
</dbReference>
<sequence length="434" mass="50116">MGNSVNNDQEQQDKIKFLTQELLRVQKNLVEQFYTDSLTRLPNLYQLRHDLEEGSDFTLIIANIDNFKLLNDFYGFVVGDFILESFAKSLKTELNEVPVYRIAGDEFAILVGKRMSFYLLKNYLTHLSKQLTHLKYAYAQTEIYVDCTLSSSASFTSDDIFSKVNMALKYAKKEQLKFWIYEDTMNFSQEYESNLKYATKVRKAIVDFSGIVPYFQPIIDNKTNEIIKFEALSRLVDEDGAIHSPHNFIPVAKMIKVYDKITMAIIDKSFQVFESHAYDFSINLSFEDIINQDIYDFIICKLRDSNMGHRVTFELLESEKVNDFNKVIHFFNEIKRYGAKVAIDDFGSGFSNFSYITKLSPDFIKIDGSLIKDIDQDKNAQIIVETIVDFSKKLGIKTVAEFVHSSTVLSTVKQLGIDYSQGYFIDMPSPHILK</sequence>
<dbReference type="EMBL" id="CP021416">
    <property type="protein sequence ID" value="ARU47591.1"/>
    <property type="molecule type" value="Genomic_DNA"/>
</dbReference>
<dbReference type="InterPro" id="IPR035919">
    <property type="entry name" value="EAL_sf"/>
</dbReference>
<dbReference type="RefSeq" id="WP_087437669.1">
    <property type="nucleotide sequence ID" value="NZ_CP021416.1"/>
</dbReference>
<keyword evidence="3" id="KW-0378">Hydrolase</keyword>
<organism evidence="3 4">
    <name type="scientific">Sulfurospirillum diekertiae</name>
    <dbReference type="NCBI Taxonomy" id="1854492"/>
    <lineage>
        <taxon>Bacteria</taxon>
        <taxon>Pseudomonadati</taxon>
        <taxon>Campylobacterota</taxon>
        <taxon>Epsilonproteobacteria</taxon>
        <taxon>Campylobacterales</taxon>
        <taxon>Sulfurospirillaceae</taxon>
        <taxon>Sulfurospirillum</taxon>
    </lineage>
</organism>
<dbReference type="SUPFAM" id="SSF141868">
    <property type="entry name" value="EAL domain-like"/>
    <property type="match status" value="1"/>
</dbReference>
<accession>A0A1Y0HHL5</accession>
<dbReference type="Pfam" id="PF00563">
    <property type="entry name" value="EAL"/>
    <property type="match status" value="1"/>
</dbReference>
<evidence type="ECO:0000313" key="4">
    <source>
        <dbReference type="Proteomes" id="UP000196005"/>
    </source>
</evidence>
<dbReference type="Proteomes" id="UP000196005">
    <property type="component" value="Chromosome"/>
</dbReference>
<dbReference type="InterPro" id="IPR000160">
    <property type="entry name" value="GGDEF_dom"/>
</dbReference>
<evidence type="ECO:0000313" key="3">
    <source>
        <dbReference type="EMBL" id="ARU47591.1"/>
    </source>
</evidence>
<dbReference type="SMART" id="SM00052">
    <property type="entry name" value="EAL"/>
    <property type="match status" value="1"/>
</dbReference>
<dbReference type="OrthoDB" id="9790732at2"/>
<name>A0A1Y0HHL5_9BACT</name>
<dbReference type="Pfam" id="PF00990">
    <property type="entry name" value="GGDEF"/>
    <property type="match status" value="1"/>
</dbReference>
<dbReference type="CDD" id="cd01949">
    <property type="entry name" value="GGDEF"/>
    <property type="match status" value="1"/>
</dbReference>
<dbReference type="InterPro" id="IPR050706">
    <property type="entry name" value="Cyclic-di-GMP_PDE-like"/>
</dbReference>
<dbReference type="NCBIfam" id="TIGR00254">
    <property type="entry name" value="GGDEF"/>
    <property type="match status" value="1"/>
</dbReference>
<proteinExistence type="predicted"/>
<protein>
    <submittedName>
        <fullName evidence="3">Cyclic di-GMP phosphodiesterase CdpA</fullName>
        <ecNumber evidence="3">3.1.4.52</ecNumber>
    </submittedName>
</protein>
<dbReference type="InterPro" id="IPR001633">
    <property type="entry name" value="EAL_dom"/>
</dbReference>
<reference evidence="4" key="1">
    <citation type="submission" date="2017-05" db="EMBL/GenBank/DDBJ databases">
        <title>Dechlorination kinetics govern the competition between two new strains of the genus Sulfurospirillum.</title>
        <authorList>
            <person name="Buttet G.F."/>
            <person name="Murray A.M."/>
            <person name="Goris T."/>
            <person name="Burion M."/>
            <person name="Lin B."/>
            <person name="Rolle M."/>
            <person name="Maillard J."/>
        </authorList>
    </citation>
    <scope>NUCLEOTIDE SEQUENCE [LARGE SCALE GENOMIC DNA]</scope>
    <source>
        <strain evidence="4">SL2-1</strain>
    </source>
</reference>
<dbReference type="SUPFAM" id="SSF55073">
    <property type="entry name" value="Nucleotide cyclase"/>
    <property type="match status" value="1"/>
</dbReference>
<dbReference type="PANTHER" id="PTHR33121:SF79">
    <property type="entry name" value="CYCLIC DI-GMP PHOSPHODIESTERASE PDED-RELATED"/>
    <property type="match status" value="1"/>
</dbReference>
<dbReference type="EC" id="3.1.4.52" evidence="3"/>
<feature type="domain" description="GGDEF" evidence="2">
    <location>
        <begin position="55"/>
        <end position="183"/>
    </location>
</feature>
<dbReference type="AlphaFoldDB" id="A0A1Y0HHL5"/>
<dbReference type="CDD" id="cd01948">
    <property type="entry name" value="EAL"/>
    <property type="match status" value="1"/>
</dbReference>
<dbReference type="InterPro" id="IPR043128">
    <property type="entry name" value="Rev_trsase/Diguanyl_cyclase"/>
</dbReference>